<proteinExistence type="predicted"/>
<dbReference type="Pfam" id="PF13384">
    <property type="entry name" value="HTH_23"/>
    <property type="match status" value="1"/>
</dbReference>
<gene>
    <name evidence="1" type="ORF">A2647_03905</name>
</gene>
<dbReference type="Proteomes" id="UP000177370">
    <property type="component" value="Unassembled WGS sequence"/>
</dbReference>
<evidence type="ECO:0000313" key="1">
    <source>
        <dbReference type="EMBL" id="OGI65922.1"/>
    </source>
</evidence>
<evidence type="ECO:0000313" key="2">
    <source>
        <dbReference type="Proteomes" id="UP000177370"/>
    </source>
</evidence>
<dbReference type="EMBL" id="MFTP01000010">
    <property type="protein sequence ID" value="OGI65922.1"/>
    <property type="molecule type" value="Genomic_DNA"/>
</dbReference>
<accession>A0A1F6V8J2</accession>
<protein>
    <submittedName>
        <fullName evidence="1">Uncharacterized protein</fullName>
    </submittedName>
</protein>
<name>A0A1F6V8J2_9BACT</name>
<dbReference type="AlphaFoldDB" id="A0A1F6V8J2"/>
<reference evidence="1 2" key="1">
    <citation type="journal article" date="2016" name="Nat. Commun.">
        <title>Thousands of microbial genomes shed light on interconnected biogeochemical processes in an aquifer system.</title>
        <authorList>
            <person name="Anantharaman K."/>
            <person name="Brown C.T."/>
            <person name="Hug L.A."/>
            <person name="Sharon I."/>
            <person name="Castelle C.J."/>
            <person name="Probst A.J."/>
            <person name="Thomas B.C."/>
            <person name="Singh A."/>
            <person name="Wilkins M.J."/>
            <person name="Karaoz U."/>
            <person name="Brodie E.L."/>
            <person name="Williams K.H."/>
            <person name="Hubbard S.S."/>
            <person name="Banfield J.F."/>
        </authorList>
    </citation>
    <scope>NUCLEOTIDE SEQUENCE [LARGE SCALE GENOMIC DNA]</scope>
</reference>
<sequence length="220" mass="25766">MARKIDKQKAILMRKKGMSYSQIKDKLGISKSTLSGWLYNMPLSEKRIRELQADSPIRIEHYRNTMRMKREAKFLKAYELISKKIGKFTERELFLSGLFLYWAEGGKTKNGTTCLTNTNPNMLKFFINWLKVFNVSKEKLRVHLHLYSDMNIKRQEKYWSRELGIPLKQFRKSYIKKSLSSAITYKNGFGQGTCTVSVYLTEVTAQVLMGIKYIQDSLVF</sequence>
<organism evidence="1 2">
    <name type="scientific">Candidatus Nomurabacteria bacterium RIFCSPHIGHO2_01_FULL_40_24b</name>
    <dbReference type="NCBI Taxonomy" id="1801739"/>
    <lineage>
        <taxon>Bacteria</taxon>
        <taxon>Candidatus Nomuraibacteriota</taxon>
    </lineage>
</organism>
<comment type="caution">
    <text evidence="1">The sequence shown here is derived from an EMBL/GenBank/DDBJ whole genome shotgun (WGS) entry which is preliminary data.</text>
</comment>